<evidence type="ECO:0000313" key="2">
    <source>
        <dbReference type="EMBL" id="KAK1131957.1"/>
    </source>
</evidence>
<protein>
    <submittedName>
        <fullName evidence="2">Uncharacterized protein</fullName>
    </submittedName>
</protein>
<proteinExistence type="predicted"/>
<keyword evidence="1" id="KW-0175">Coiled coil</keyword>
<sequence>MSELEERMKVIEGKEREETEKGKKVENRITAIERKLKRKEREEKRRNIVIKIICNEKKKEKVVERILARIGEKVKLESISMGDKERLEDDLTEREKKMQRELRKIAVIERKKGKRIWFKYGKIQTDDVWWRWDEEEKVLKIWRGIRRMEEKQDEKKKGR</sequence>
<gene>
    <name evidence="2" type="ORF">K0M31_016099</name>
</gene>
<dbReference type="Proteomes" id="UP001177670">
    <property type="component" value="Unassembled WGS sequence"/>
</dbReference>
<keyword evidence="3" id="KW-1185">Reference proteome</keyword>
<dbReference type="EMBL" id="JAHYIQ010000005">
    <property type="protein sequence ID" value="KAK1131957.1"/>
    <property type="molecule type" value="Genomic_DNA"/>
</dbReference>
<organism evidence="2 3">
    <name type="scientific">Melipona bicolor</name>
    <dbReference type="NCBI Taxonomy" id="60889"/>
    <lineage>
        <taxon>Eukaryota</taxon>
        <taxon>Metazoa</taxon>
        <taxon>Ecdysozoa</taxon>
        <taxon>Arthropoda</taxon>
        <taxon>Hexapoda</taxon>
        <taxon>Insecta</taxon>
        <taxon>Pterygota</taxon>
        <taxon>Neoptera</taxon>
        <taxon>Endopterygota</taxon>
        <taxon>Hymenoptera</taxon>
        <taxon>Apocrita</taxon>
        <taxon>Aculeata</taxon>
        <taxon>Apoidea</taxon>
        <taxon>Anthophila</taxon>
        <taxon>Apidae</taxon>
        <taxon>Melipona</taxon>
    </lineage>
</organism>
<accession>A0AA40G6H3</accession>
<reference evidence="2" key="1">
    <citation type="submission" date="2021-10" db="EMBL/GenBank/DDBJ databases">
        <title>Melipona bicolor Genome sequencing and assembly.</title>
        <authorList>
            <person name="Araujo N.S."/>
            <person name="Arias M.C."/>
        </authorList>
    </citation>
    <scope>NUCLEOTIDE SEQUENCE</scope>
    <source>
        <strain evidence="2">USP_2M_L1-L4_2017</strain>
        <tissue evidence="2">Whole body</tissue>
    </source>
</reference>
<feature type="coiled-coil region" evidence="1">
    <location>
        <begin position="84"/>
        <end position="111"/>
    </location>
</feature>
<evidence type="ECO:0000313" key="3">
    <source>
        <dbReference type="Proteomes" id="UP001177670"/>
    </source>
</evidence>
<evidence type="ECO:0000256" key="1">
    <source>
        <dbReference type="SAM" id="Coils"/>
    </source>
</evidence>
<dbReference type="AlphaFoldDB" id="A0AA40G6H3"/>
<feature type="coiled-coil region" evidence="1">
    <location>
        <begin position="1"/>
        <end position="42"/>
    </location>
</feature>
<name>A0AA40G6H3_9HYME</name>
<comment type="caution">
    <text evidence="2">The sequence shown here is derived from an EMBL/GenBank/DDBJ whole genome shotgun (WGS) entry which is preliminary data.</text>
</comment>